<evidence type="ECO:0000259" key="2">
    <source>
        <dbReference type="PROSITE" id="PS50181"/>
    </source>
</evidence>
<evidence type="ECO:0000313" key="4">
    <source>
        <dbReference type="Proteomes" id="UP000033710"/>
    </source>
</evidence>
<dbReference type="Pfam" id="PF00646">
    <property type="entry name" value="F-box"/>
    <property type="match status" value="1"/>
</dbReference>
<protein>
    <recommendedName>
        <fullName evidence="2">F-box domain-containing protein</fullName>
    </recommendedName>
</protein>
<name>A0A0F2MDM0_SPOSC</name>
<dbReference type="PROSITE" id="PS50181">
    <property type="entry name" value="FBOX"/>
    <property type="match status" value="1"/>
</dbReference>
<dbReference type="EMBL" id="AXCR01000005">
    <property type="protein sequence ID" value="KJR87184.1"/>
    <property type="molecule type" value="Genomic_DNA"/>
</dbReference>
<gene>
    <name evidence="3" type="ORF">SPSK_01737</name>
</gene>
<dbReference type="OrthoDB" id="165382at2759"/>
<dbReference type="AlphaFoldDB" id="A0A0F2MDM0"/>
<dbReference type="VEuPathDB" id="FungiDB:SPSK_01737"/>
<dbReference type="SUPFAM" id="SSF81383">
    <property type="entry name" value="F-box domain"/>
    <property type="match status" value="1"/>
</dbReference>
<evidence type="ECO:0000256" key="1">
    <source>
        <dbReference type="SAM" id="MobiDB-lite"/>
    </source>
</evidence>
<feature type="region of interest" description="Disordered" evidence="1">
    <location>
        <begin position="1"/>
        <end position="20"/>
    </location>
</feature>
<sequence length="454" mass="50082">MSSSKVQTGSNALDNDDGDAVPVYAENDKAGILNLTAAANTDVDLKNKAQCPIDEPLVLTLTKPFRGKPAADLGGLSGLPLELVFAICRELDVKSCLALRQVNRRAREIVTGSTEYVAVITHALGIVQAVLWSGMGTRVTFPDLHRLLCTHECMICSVPDGWDSYRFYDSRAPMQRPLLAPGIKSMEVGQAALDQAVMNRPPSAIDTKNANPDKTGPVDAAPPVHKKPTALTAMHMAQTNDQHANHIKVHEMAAGLYLFLPTLTRCCKPCLEESPRVRVVPVVKLRTAFDLPRRYFLPYVITPWLSKNKMLTPPAPESKARRASPCPGSDGYKMKVGMVTREAALQILFEAGFSASRAEELIYISGYQDEFSWWSELKEREKYTVMMPFLDRHTNAADGGYTCRGCDAAIQKLYGHLKVNLVYMNTVFATEAAFFKHFAACPDAIEMWKTQSEA</sequence>
<dbReference type="CDD" id="cd09917">
    <property type="entry name" value="F-box_SF"/>
    <property type="match status" value="1"/>
</dbReference>
<dbReference type="Proteomes" id="UP000033710">
    <property type="component" value="Unassembled WGS sequence"/>
</dbReference>
<proteinExistence type="predicted"/>
<comment type="caution">
    <text evidence="3">The sequence shown here is derived from an EMBL/GenBank/DDBJ whole genome shotgun (WGS) entry which is preliminary data.</text>
</comment>
<feature type="region of interest" description="Disordered" evidence="1">
    <location>
        <begin position="203"/>
        <end position="222"/>
    </location>
</feature>
<feature type="compositionally biased region" description="Polar residues" evidence="1">
    <location>
        <begin position="1"/>
        <end position="13"/>
    </location>
</feature>
<dbReference type="KEGG" id="ssck:SPSK_01737"/>
<organism evidence="3 4">
    <name type="scientific">Sporothrix schenckii 1099-18</name>
    <dbReference type="NCBI Taxonomy" id="1397361"/>
    <lineage>
        <taxon>Eukaryota</taxon>
        <taxon>Fungi</taxon>
        <taxon>Dikarya</taxon>
        <taxon>Ascomycota</taxon>
        <taxon>Pezizomycotina</taxon>
        <taxon>Sordariomycetes</taxon>
        <taxon>Sordariomycetidae</taxon>
        <taxon>Ophiostomatales</taxon>
        <taxon>Ophiostomataceae</taxon>
        <taxon>Sporothrix</taxon>
    </lineage>
</organism>
<dbReference type="InterPro" id="IPR001810">
    <property type="entry name" value="F-box_dom"/>
</dbReference>
<accession>A0A0F2MDM0</accession>
<reference evidence="3 4" key="1">
    <citation type="journal article" date="2014" name="BMC Genomics">
        <title>Comparative genomics of the major fungal agents of human and animal Sporotrichosis: Sporothrix schenckii and Sporothrix brasiliensis.</title>
        <authorList>
            <person name="Teixeira M.M."/>
            <person name="de Almeida L.G."/>
            <person name="Kubitschek-Barreira P."/>
            <person name="Alves F.L."/>
            <person name="Kioshima E.S."/>
            <person name="Abadio A.K."/>
            <person name="Fernandes L."/>
            <person name="Derengowski L.S."/>
            <person name="Ferreira K.S."/>
            <person name="Souza R.C."/>
            <person name="Ruiz J.C."/>
            <person name="de Andrade N.C."/>
            <person name="Paes H.C."/>
            <person name="Nicola A.M."/>
            <person name="Albuquerque P."/>
            <person name="Gerber A.L."/>
            <person name="Martins V.P."/>
            <person name="Peconick L.D."/>
            <person name="Neto A.V."/>
            <person name="Chaucanez C.B."/>
            <person name="Silva P.A."/>
            <person name="Cunha O.L."/>
            <person name="de Oliveira F.F."/>
            <person name="dos Santos T.C."/>
            <person name="Barros A.L."/>
            <person name="Soares M.A."/>
            <person name="de Oliveira L.M."/>
            <person name="Marini M.M."/>
            <person name="Villalobos-Duno H."/>
            <person name="Cunha M.M."/>
            <person name="de Hoog S."/>
            <person name="da Silveira J.F."/>
            <person name="Henrissat B."/>
            <person name="Nino-Vega G.A."/>
            <person name="Cisalpino P.S."/>
            <person name="Mora-Montes H.M."/>
            <person name="Almeida S.R."/>
            <person name="Stajich J.E."/>
            <person name="Lopes-Bezerra L.M."/>
            <person name="Vasconcelos A.T."/>
            <person name="Felipe M.S."/>
        </authorList>
    </citation>
    <scope>NUCLEOTIDE SEQUENCE [LARGE SCALE GENOMIC DNA]</scope>
    <source>
        <strain evidence="3 4">1099-18</strain>
    </source>
</reference>
<reference evidence="3 4" key="2">
    <citation type="journal article" date="2015" name="Eukaryot. Cell">
        <title>Asexual propagation of a virulent clone complex in a human and feline outbreak of sporotrichosis.</title>
        <authorList>
            <person name="Teixeira Mde M."/>
            <person name="Rodrigues A.M."/>
            <person name="Tsui C.K."/>
            <person name="de Almeida L.G."/>
            <person name="Van Diepeningen A.D."/>
            <person name="van den Ende B.G."/>
            <person name="Fernandes G.F."/>
            <person name="Kano R."/>
            <person name="Hamelin R.C."/>
            <person name="Lopes-Bezerra L.M."/>
            <person name="Vasconcelos A.T."/>
            <person name="de Hoog S."/>
            <person name="de Camargo Z.P."/>
            <person name="Felipe M.S."/>
        </authorList>
    </citation>
    <scope>NUCLEOTIDE SEQUENCE [LARGE SCALE GENOMIC DNA]</scope>
    <source>
        <strain evidence="3 4">1099-18</strain>
    </source>
</reference>
<dbReference type="RefSeq" id="XP_016589860.1">
    <property type="nucleotide sequence ID" value="XM_016728643.1"/>
</dbReference>
<feature type="domain" description="F-box" evidence="2">
    <location>
        <begin position="73"/>
        <end position="119"/>
    </location>
</feature>
<evidence type="ECO:0000313" key="3">
    <source>
        <dbReference type="EMBL" id="KJR87184.1"/>
    </source>
</evidence>
<dbReference type="GeneID" id="27663920"/>
<dbReference type="InterPro" id="IPR036047">
    <property type="entry name" value="F-box-like_dom_sf"/>
</dbReference>